<keyword evidence="8" id="KW-0808">Transferase</keyword>
<evidence type="ECO:0000256" key="6">
    <source>
        <dbReference type="ARBA" id="ARBA00014817"/>
    </source>
</evidence>
<evidence type="ECO:0000256" key="3">
    <source>
        <dbReference type="ARBA" id="ARBA00004922"/>
    </source>
</evidence>
<keyword evidence="7" id="KW-0328">Glycosyltransferase</keyword>
<comment type="similarity">
    <text evidence="4">Belongs to the glycosyltransferase 16 (GT16) protein family.</text>
</comment>
<keyword evidence="14 25" id="KW-0472">Membrane</keyword>
<dbReference type="Proteomes" id="UP000007151">
    <property type="component" value="Unassembled WGS sequence"/>
</dbReference>
<gene>
    <name evidence="26" type="ORF">KGM_204435</name>
</gene>
<dbReference type="GO" id="GO:0005795">
    <property type="term" value="C:Golgi stack"/>
    <property type="evidence" value="ECO:0007669"/>
    <property type="project" value="InterPro"/>
</dbReference>
<keyword evidence="16" id="KW-0325">Glycoprotein</keyword>
<dbReference type="UniPathway" id="UPA00378"/>
<evidence type="ECO:0000256" key="14">
    <source>
        <dbReference type="ARBA" id="ARBA00023136"/>
    </source>
</evidence>
<comment type="caution">
    <text evidence="26">The sequence shown here is derived from an EMBL/GenBank/DDBJ whole genome shotgun (WGS) entry which is preliminary data.</text>
</comment>
<reference evidence="26 27" key="1">
    <citation type="journal article" date="2011" name="Cell">
        <title>The monarch butterfly genome yields insights into long-distance migration.</title>
        <authorList>
            <person name="Zhan S."/>
            <person name="Merlin C."/>
            <person name="Boore J.L."/>
            <person name="Reppert S.M."/>
        </authorList>
    </citation>
    <scope>NUCLEOTIDE SEQUENCE [LARGE SCALE GENOMIC DNA]</scope>
    <source>
        <strain evidence="26">F-2</strain>
    </source>
</reference>
<evidence type="ECO:0000256" key="4">
    <source>
        <dbReference type="ARBA" id="ARBA00011011"/>
    </source>
</evidence>
<evidence type="ECO:0000256" key="12">
    <source>
        <dbReference type="ARBA" id="ARBA00022989"/>
    </source>
</evidence>
<evidence type="ECO:0000313" key="26">
    <source>
        <dbReference type="EMBL" id="OWR49661.1"/>
    </source>
</evidence>
<dbReference type="PANTHER" id="PTHR12871">
    <property type="entry name" value="BETA-1,2-N-ACETYLGLUCOSAMINYLTRANSFERASE II"/>
    <property type="match status" value="1"/>
</dbReference>
<name>A0A212F7E9_DANPL</name>
<dbReference type="InParanoid" id="A0A212F7E9"/>
<evidence type="ECO:0000256" key="25">
    <source>
        <dbReference type="SAM" id="Phobius"/>
    </source>
</evidence>
<dbReference type="GO" id="GO:0009312">
    <property type="term" value="P:oligosaccharide biosynthetic process"/>
    <property type="evidence" value="ECO:0007669"/>
    <property type="project" value="InterPro"/>
</dbReference>
<evidence type="ECO:0000256" key="20">
    <source>
        <dbReference type="ARBA" id="ARBA00032552"/>
    </source>
</evidence>
<evidence type="ECO:0000256" key="10">
    <source>
        <dbReference type="ARBA" id="ARBA00022723"/>
    </source>
</evidence>
<keyword evidence="9 25" id="KW-0812">Transmembrane</keyword>
<evidence type="ECO:0000256" key="7">
    <source>
        <dbReference type="ARBA" id="ARBA00022676"/>
    </source>
</evidence>
<evidence type="ECO:0000256" key="18">
    <source>
        <dbReference type="ARBA" id="ARBA00029663"/>
    </source>
</evidence>
<feature type="disulfide bond" evidence="24">
    <location>
        <begin position="295"/>
        <end position="392"/>
    </location>
</feature>
<feature type="transmembrane region" description="Helical" evidence="25">
    <location>
        <begin position="12"/>
        <end position="29"/>
    </location>
</feature>
<keyword evidence="13" id="KW-0333">Golgi apparatus</keyword>
<evidence type="ECO:0000256" key="16">
    <source>
        <dbReference type="ARBA" id="ARBA00023180"/>
    </source>
</evidence>
<keyword evidence="12 25" id="KW-1133">Transmembrane helix</keyword>
<proteinExistence type="inferred from homology"/>
<sequence>MLDGCVMTKKIFVYPVVACAMLIYVYLKVTSRLSNSPIIIPYNNEKIPTKIQAKLAKKDIDYILHLKNVINDANRKQSTEDDEMDWDFSFIIVIQVYRGINNLNHLVDGLKQAKGIGTALLLFSHSFYSKDINRVVRNISFARVLQIYYPYSVQLHPFVFPGYDQKTCDEVMSCRKSDRKALVIQHKHHWWWSASFVFDRVFATRNYNGTILFLEENQYVTSDFIYIFRILDGLLRSSNLHCDIISLGNGKSKSSSYRLINSSILLKPWDTRETLGIAFNKDTWKTVKNLSEHFCRYNDNRWSKSLIHLSTKTSLGKFYALSIEGSRVFRLNKCKDHKTCNETKNNEILLNFVRKIRKKLFPFKMHIVKSNSVEEVGEGNGGWTDVRDHELCLFISNLRNVTP</sequence>
<keyword evidence="15 24" id="KW-1015">Disulfide bond</keyword>
<evidence type="ECO:0000256" key="1">
    <source>
        <dbReference type="ARBA" id="ARBA00001936"/>
    </source>
</evidence>
<organism evidence="26 27">
    <name type="scientific">Danaus plexippus plexippus</name>
    <dbReference type="NCBI Taxonomy" id="278856"/>
    <lineage>
        <taxon>Eukaryota</taxon>
        <taxon>Metazoa</taxon>
        <taxon>Ecdysozoa</taxon>
        <taxon>Arthropoda</taxon>
        <taxon>Hexapoda</taxon>
        <taxon>Insecta</taxon>
        <taxon>Pterygota</taxon>
        <taxon>Neoptera</taxon>
        <taxon>Endopterygota</taxon>
        <taxon>Lepidoptera</taxon>
        <taxon>Glossata</taxon>
        <taxon>Ditrysia</taxon>
        <taxon>Papilionoidea</taxon>
        <taxon>Nymphalidae</taxon>
        <taxon>Danainae</taxon>
        <taxon>Danaini</taxon>
        <taxon>Danaina</taxon>
        <taxon>Danaus</taxon>
        <taxon>Danaus</taxon>
    </lineage>
</organism>
<dbReference type="PANTHER" id="PTHR12871:SF0">
    <property type="entry name" value="ALPHA-1,6-MANNOSYL-GLYCOPROTEIN 2-BETA-N-ACETYLGLUCOSAMINYLTRANSFERASE"/>
    <property type="match status" value="1"/>
</dbReference>
<evidence type="ECO:0000256" key="23">
    <source>
        <dbReference type="PIRSR" id="PIRSR607754-1"/>
    </source>
</evidence>
<evidence type="ECO:0000256" key="5">
    <source>
        <dbReference type="ARBA" id="ARBA00012613"/>
    </source>
</evidence>
<keyword evidence="27" id="KW-1185">Reference proteome</keyword>
<dbReference type="GO" id="GO:0006487">
    <property type="term" value="P:protein N-linked glycosylation"/>
    <property type="evidence" value="ECO:0007669"/>
    <property type="project" value="TreeGrafter"/>
</dbReference>
<evidence type="ECO:0000256" key="22">
    <source>
        <dbReference type="ARBA" id="ARBA00093257"/>
    </source>
</evidence>
<accession>A0A212F7E9</accession>
<protein>
    <recommendedName>
        <fullName evidence="6">Alpha-1,6-mannosyl-glycoprotein 2-beta-N-acetylglucosaminyltransferase</fullName>
        <ecNumber evidence="5">2.4.1.143</ecNumber>
    </recommendedName>
    <alternativeName>
        <fullName evidence="21">Beta-1,2-N-acetylglucosaminyltransferase II</fullName>
    </alternativeName>
    <alternativeName>
        <fullName evidence="20">GlcNAc-T II</fullName>
    </alternativeName>
    <alternativeName>
        <fullName evidence="19">Mannoside acetylglucosaminyltransferase 2</fullName>
    </alternativeName>
    <alternativeName>
        <fullName evidence="18">N-glycosyl-oligosaccharide-glycoprotein N-acetylglucosaminyltransferase II</fullName>
    </alternativeName>
</protein>
<evidence type="ECO:0000256" key="9">
    <source>
        <dbReference type="ARBA" id="ARBA00022692"/>
    </source>
</evidence>
<evidence type="ECO:0000256" key="15">
    <source>
        <dbReference type="ARBA" id="ARBA00023157"/>
    </source>
</evidence>
<dbReference type="InterPro" id="IPR007754">
    <property type="entry name" value="GlcNAc_II"/>
</dbReference>
<feature type="disulfide bond" evidence="24">
    <location>
        <begin position="168"/>
        <end position="174"/>
    </location>
</feature>
<dbReference type="eggNOG" id="KOG2791">
    <property type="taxonomic scope" value="Eukaryota"/>
</dbReference>
<dbReference type="Gene3D" id="3.90.550.10">
    <property type="entry name" value="Spore Coat Polysaccharide Biosynthesis Protein SpsA, Chain A"/>
    <property type="match status" value="1"/>
</dbReference>
<dbReference type="GO" id="GO:0008455">
    <property type="term" value="F:alpha-1,6-mannosylglycoprotein 2-beta-N-acetylglucosaminyltransferase activity"/>
    <property type="evidence" value="ECO:0007669"/>
    <property type="project" value="UniProtKB-EC"/>
</dbReference>
<dbReference type="AlphaFoldDB" id="A0A212F7E9"/>
<keyword evidence="10" id="KW-0479">Metal-binding</keyword>
<comment type="subcellular location">
    <subcellularLocation>
        <location evidence="2">Golgi apparatus membrane</location>
        <topology evidence="2">Single-pass type II membrane protein</topology>
    </subcellularLocation>
</comment>
<evidence type="ECO:0000256" key="11">
    <source>
        <dbReference type="ARBA" id="ARBA00022968"/>
    </source>
</evidence>
<evidence type="ECO:0000313" key="27">
    <source>
        <dbReference type="Proteomes" id="UP000007151"/>
    </source>
</evidence>
<dbReference type="GO" id="GO:0000139">
    <property type="term" value="C:Golgi membrane"/>
    <property type="evidence" value="ECO:0007669"/>
    <property type="project" value="UniProtKB-SubCell"/>
</dbReference>
<comment type="cofactor">
    <cofactor evidence="1">
        <name>Mn(2+)</name>
        <dbReference type="ChEBI" id="CHEBI:29035"/>
    </cofactor>
</comment>
<keyword evidence="11" id="KW-0735">Signal-anchor</keyword>
<feature type="binding site" evidence="23">
    <location>
        <begin position="185"/>
        <end position="189"/>
    </location>
    <ligand>
        <name>substrate</name>
    </ligand>
</feature>
<comment type="pathway">
    <text evidence="3">Protein modification; protein glycosylation.</text>
</comment>
<dbReference type="GO" id="GO:0046872">
    <property type="term" value="F:metal ion binding"/>
    <property type="evidence" value="ECO:0007669"/>
    <property type="project" value="UniProtKB-KW"/>
</dbReference>
<keyword evidence="17" id="KW-0464">Manganese</keyword>
<evidence type="ECO:0000256" key="8">
    <source>
        <dbReference type="ARBA" id="ARBA00022679"/>
    </source>
</evidence>
<dbReference type="EC" id="2.4.1.143" evidence="5"/>
<evidence type="ECO:0000256" key="13">
    <source>
        <dbReference type="ARBA" id="ARBA00023034"/>
    </source>
</evidence>
<dbReference type="Pfam" id="PF05060">
    <property type="entry name" value="MGAT2"/>
    <property type="match status" value="1"/>
</dbReference>
<evidence type="ECO:0000256" key="21">
    <source>
        <dbReference type="ARBA" id="ARBA00032915"/>
    </source>
</evidence>
<dbReference type="KEGG" id="dpl:KGM_204435"/>
<evidence type="ECO:0000256" key="2">
    <source>
        <dbReference type="ARBA" id="ARBA00004323"/>
    </source>
</evidence>
<dbReference type="STRING" id="278856.A0A212F7E9"/>
<evidence type="ECO:0000256" key="24">
    <source>
        <dbReference type="PIRSR" id="PIRSR607754-3"/>
    </source>
</evidence>
<comment type="catalytic activity">
    <reaction evidence="22">
        <text>an N(4)-{beta-D-GlcNAc-(1-&gt;2)-alpha-D-Man-(1-&gt;3)-[alpha-D-Man-(1-&gt;6)]-beta-D-Man-(1-&gt;4)-beta-D-GlcNAc-(1-&gt;4)-beta-D-GlcNAc}-L-asparaginyl-[protein] + UDP-N-acetyl-alpha-D-glucosamine = N(4)-{beta-D-GlcNAc-(1-&gt;2)-alpha-D-Man-(1-&gt;3)-[beta-D-GlcNAc-(1-&gt;2)-alpha-D-Man-(1-&gt;6)]-beta-D-Man-(1-&gt;4)-beta-D-GlcNAc-(1-&gt;4)-beta-D-GlcNAc}-L-asparaginyl-[protein] + UDP + H(+)</text>
        <dbReference type="Rhea" id="RHEA:12941"/>
        <dbReference type="Rhea" id="RHEA-COMP:13526"/>
        <dbReference type="Rhea" id="RHEA-COMP:14369"/>
        <dbReference type="ChEBI" id="CHEBI:15378"/>
        <dbReference type="ChEBI" id="CHEBI:57705"/>
        <dbReference type="ChEBI" id="CHEBI:58223"/>
        <dbReference type="ChEBI" id="CHEBI:60615"/>
        <dbReference type="ChEBI" id="CHEBI:60651"/>
        <dbReference type="EC" id="2.4.1.143"/>
    </reaction>
</comment>
<feature type="disulfide bond" evidence="24">
    <location>
        <begin position="334"/>
        <end position="340"/>
    </location>
</feature>
<dbReference type="EMBL" id="AGBW02009879">
    <property type="protein sequence ID" value="OWR49661.1"/>
    <property type="molecule type" value="Genomic_DNA"/>
</dbReference>
<dbReference type="InterPro" id="IPR029044">
    <property type="entry name" value="Nucleotide-diphossugar_trans"/>
</dbReference>
<evidence type="ECO:0000256" key="19">
    <source>
        <dbReference type="ARBA" id="ARBA00031203"/>
    </source>
</evidence>
<evidence type="ECO:0000256" key="17">
    <source>
        <dbReference type="ARBA" id="ARBA00023211"/>
    </source>
</evidence>